<proteinExistence type="inferred from homology"/>
<comment type="similarity">
    <text evidence="1">Belongs to the NAD(P)-dependent epimerase/dehydratase family.</text>
</comment>
<comment type="caution">
    <text evidence="3">The sequence shown here is derived from an EMBL/GenBank/DDBJ whole genome shotgun (WGS) entry which is preliminary data.</text>
</comment>
<dbReference type="Proteomes" id="UP000076603">
    <property type="component" value="Unassembled WGS sequence"/>
</dbReference>
<dbReference type="Gene3D" id="3.40.50.720">
    <property type="entry name" value="NAD(P)-binding Rossmann-like Domain"/>
    <property type="match status" value="1"/>
</dbReference>
<dbReference type="EMBL" id="LWAE01000001">
    <property type="protein sequence ID" value="KZL93691.1"/>
    <property type="molecule type" value="Genomic_DNA"/>
</dbReference>
<dbReference type="EC" id="4.2.1.46" evidence="3"/>
<keyword evidence="4" id="KW-1185">Reference proteome</keyword>
<gene>
    <name evidence="3" type="primary">strE</name>
    <name evidence="3" type="ORF">CLMAG_07420</name>
</gene>
<dbReference type="PATRIC" id="fig|1121326.3.peg.699"/>
<reference evidence="3 4" key="1">
    <citation type="submission" date="2016-04" db="EMBL/GenBank/DDBJ databases">
        <title>Genome sequence of Clostridium magnum DSM 2767.</title>
        <authorList>
            <person name="Poehlein A."/>
            <person name="Uhlig R."/>
            <person name="Fischer R."/>
            <person name="Bahl H."/>
            <person name="Daniel R."/>
        </authorList>
    </citation>
    <scope>NUCLEOTIDE SEQUENCE [LARGE SCALE GENOMIC DNA]</scope>
    <source>
        <strain evidence="3 4">DSM 2767</strain>
    </source>
</reference>
<dbReference type="OrthoDB" id="9808602at2"/>
<dbReference type="AlphaFoldDB" id="A0A162UA63"/>
<dbReference type="Pfam" id="PF01370">
    <property type="entry name" value="Epimerase"/>
    <property type="match status" value="1"/>
</dbReference>
<dbReference type="PANTHER" id="PTHR43000">
    <property type="entry name" value="DTDP-D-GLUCOSE 4,6-DEHYDRATASE-RELATED"/>
    <property type="match status" value="1"/>
</dbReference>
<dbReference type="InterPro" id="IPR036291">
    <property type="entry name" value="NAD(P)-bd_dom_sf"/>
</dbReference>
<feature type="domain" description="NAD-dependent epimerase/dehydratase" evidence="2">
    <location>
        <begin position="18"/>
        <end position="243"/>
    </location>
</feature>
<dbReference type="RefSeq" id="WP_066618046.1">
    <property type="nucleotide sequence ID" value="NZ_FQXL01000012.1"/>
</dbReference>
<dbReference type="SUPFAM" id="SSF51735">
    <property type="entry name" value="NAD(P)-binding Rossmann-fold domains"/>
    <property type="match status" value="1"/>
</dbReference>
<dbReference type="InterPro" id="IPR001509">
    <property type="entry name" value="Epimerase_deHydtase"/>
</dbReference>
<evidence type="ECO:0000313" key="4">
    <source>
        <dbReference type="Proteomes" id="UP000076603"/>
    </source>
</evidence>
<evidence type="ECO:0000259" key="2">
    <source>
        <dbReference type="Pfam" id="PF01370"/>
    </source>
</evidence>
<dbReference type="CDD" id="cd08946">
    <property type="entry name" value="SDR_e"/>
    <property type="match status" value="1"/>
</dbReference>
<dbReference type="STRING" id="1121326.CLMAG_07420"/>
<organism evidence="3 4">
    <name type="scientific">Clostridium magnum DSM 2767</name>
    <dbReference type="NCBI Taxonomy" id="1121326"/>
    <lineage>
        <taxon>Bacteria</taxon>
        <taxon>Bacillati</taxon>
        <taxon>Bacillota</taxon>
        <taxon>Clostridia</taxon>
        <taxon>Eubacteriales</taxon>
        <taxon>Clostridiaceae</taxon>
        <taxon>Clostridium</taxon>
    </lineage>
</organism>
<evidence type="ECO:0000313" key="3">
    <source>
        <dbReference type="EMBL" id="KZL93691.1"/>
    </source>
</evidence>
<name>A0A162UA63_9CLOT</name>
<accession>A0A162UA63</accession>
<evidence type="ECO:0000256" key="1">
    <source>
        <dbReference type="ARBA" id="ARBA00007637"/>
    </source>
</evidence>
<dbReference type="GO" id="GO:0008460">
    <property type="term" value="F:dTDP-glucose 4,6-dehydratase activity"/>
    <property type="evidence" value="ECO:0007669"/>
    <property type="project" value="UniProtKB-EC"/>
</dbReference>
<keyword evidence="3" id="KW-0456">Lyase</keyword>
<protein>
    <submittedName>
        <fullName evidence="3">dTDP-glucose 4,6-dehydratase</fullName>
        <ecNumber evidence="3">4.2.1.46</ecNumber>
    </submittedName>
</protein>
<sequence length="317" mass="35730">MKQIEIKGEKINKSGQGVLVTGAGGFLGGELIRQLSEKTDYQIFVLTSNKEKVMARLPCIKQSSCFDIGDMKSGKIPWSIIDTIIHCRFTRSSNALELVTSLNFTNQVFIEALENKVPSIINISSRSVYGQLNKPLWTEKTPLSPDSLYALSKYTAELLASNIRNISKNKIVTTNIRLNSLIGNELSDRVPYKFVEYALKGQPIKIIGGKQVFSYMDVRDAAAGIIALLSVNPKEWKEVYNLGINSQYSIIEIANLVAEVGKSYLEESVKIQIEEKDIYLDVGMDSSLFYMDTKWKPQYDMKDIIESLFKYLSHKIQ</sequence>